<dbReference type="OrthoDB" id="8926597at2"/>
<name>A0A4V3QWF1_9SPHN</name>
<dbReference type="Pfam" id="PF21880">
    <property type="entry name" value="DUF6916"/>
    <property type="match status" value="1"/>
</dbReference>
<sequence length="91" mass="9566">MTALSLSDFTAGAVYDVAAGDAVFPLTLDRVQALADSGREGGAFRLEFVGPDAPVLPQAIYRFAGAGDAHEIFIVPIARDAGGVRYEAVFY</sequence>
<evidence type="ECO:0000313" key="3">
    <source>
        <dbReference type="Proteomes" id="UP000309848"/>
    </source>
</evidence>
<dbReference type="RefSeq" id="WP_135984811.1">
    <property type="nucleotide sequence ID" value="NZ_JAASQM010000004.1"/>
</dbReference>
<dbReference type="AlphaFoldDB" id="A0A4V3QWF1"/>
<accession>A0A4V3QWF1</accession>
<dbReference type="InterPro" id="IPR054209">
    <property type="entry name" value="DUF6916"/>
</dbReference>
<dbReference type="EMBL" id="SRXU01000004">
    <property type="protein sequence ID" value="TGX42372.1"/>
    <property type="molecule type" value="Genomic_DNA"/>
</dbReference>
<evidence type="ECO:0000313" key="2">
    <source>
        <dbReference type="EMBL" id="TGX42372.1"/>
    </source>
</evidence>
<feature type="domain" description="DUF6916" evidence="1">
    <location>
        <begin position="6"/>
        <end position="90"/>
    </location>
</feature>
<evidence type="ECO:0000259" key="1">
    <source>
        <dbReference type="Pfam" id="PF21880"/>
    </source>
</evidence>
<gene>
    <name evidence="2" type="ORF">E5A74_11025</name>
</gene>
<dbReference type="Proteomes" id="UP000309848">
    <property type="component" value="Unassembled WGS sequence"/>
</dbReference>
<keyword evidence="3" id="KW-1185">Reference proteome</keyword>
<proteinExistence type="predicted"/>
<comment type="caution">
    <text evidence="2">The sequence shown here is derived from an EMBL/GenBank/DDBJ whole genome shotgun (WGS) entry which is preliminary data.</text>
</comment>
<organism evidence="2 3">
    <name type="scientific">Sphingomonas naasensis</name>
    <dbReference type="NCBI Taxonomy" id="1344951"/>
    <lineage>
        <taxon>Bacteria</taxon>
        <taxon>Pseudomonadati</taxon>
        <taxon>Pseudomonadota</taxon>
        <taxon>Alphaproteobacteria</taxon>
        <taxon>Sphingomonadales</taxon>
        <taxon>Sphingomonadaceae</taxon>
        <taxon>Sphingomonas</taxon>
    </lineage>
</organism>
<reference evidence="2 3" key="1">
    <citation type="submission" date="2019-04" db="EMBL/GenBank/DDBJ databases">
        <title>Sphingomonas psychrotolerans sp. nov., isolated from soil in the Tianshan Mountains, Xinjiang, China.</title>
        <authorList>
            <person name="Luo Y."/>
            <person name="Sheng H."/>
        </authorList>
    </citation>
    <scope>NUCLEOTIDE SEQUENCE [LARGE SCALE GENOMIC DNA]</scope>
    <source>
        <strain evidence="2 3">KIS18-15</strain>
    </source>
</reference>
<protein>
    <recommendedName>
        <fullName evidence="1">DUF6916 domain-containing protein</fullName>
    </recommendedName>
</protein>